<dbReference type="Proteomes" id="UP000713904">
    <property type="component" value="Unassembled WGS sequence"/>
</dbReference>
<dbReference type="RefSeq" id="WP_185623466.1">
    <property type="nucleotide sequence ID" value="NZ_JAGGLE010000001.1"/>
</dbReference>
<organism evidence="4 5">
    <name type="scientific">Peptostreptococcus canis</name>
    <dbReference type="NCBI Taxonomy" id="1159213"/>
    <lineage>
        <taxon>Bacteria</taxon>
        <taxon>Bacillati</taxon>
        <taxon>Bacillota</taxon>
        <taxon>Clostridia</taxon>
        <taxon>Peptostreptococcales</taxon>
        <taxon>Peptostreptococcaceae</taxon>
        <taxon>Peptostreptococcus</taxon>
    </lineage>
</organism>
<evidence type="ECO:0000313" key="4">
    <source>
        <dbReference type="EMBL" id="MBC2575439.1"/>
    </source>
</evidence>
<dbReference type="PIRSF" id="PIRSF021362">
    <property type="entry name" value="UCP021362_HAD"/>
    <property type="match status" value="1"/>
</dbReference>
<dbReference type="EC" id="3.1.3.-" evidence="3"/>
<keyword evidence="5" id="KW-1185">Reference proteome</keyword>
<keyword evidence="2 3" id="KW-0378">Hydrolase</keyword>
<reference evidence="4 5" key="1">
    <citation type="submission" date="2020-05" db="EMBL/GenBank/DDBJ databases">
        <title>Draft genome of xy-202 and genomic insight in genome of the genus Peptostreptococcus.</title>
        <authorList>
            <person name="Zhang Z."/>
        </authorList>
    </citation>
    <scope>NUCLEOTIDE SEQUENCE [LARGE SCALE GENOMIC DNA]</scope>
    <source>
        <strain evidence="4 5">DSM 27025</strain>
    </source>
</reference>
<dbReference type="InterPro" id="IPR052419">
    <property type="entry name" value="5_3-deoxyribonucleotidase-like"/>
</dbReference>
<evidence type="ECO:0000256" key="2">
    <source>
        <dbReference type="ARBA" id="ARBA00022801"/>
    </source>
</evidence>
<dbReference type="InterPro" id="IPR036412">
    <property type="entry name" value="HAD-like_sf"/>
</dbReference>
<evidence type="ECO:0000256" key="3">
    <source>
        <dbReference type="PIRNR" id="PIRNR021362"/>
    </source>
</evidence>
<comment type="similarity">
    <text evidence="1 3">Belongs to the 5'(3')-deoxyribonucleotidase family.</text>
</comment>
<evidence type="ECO:0000256" key="1">
    <source>
        <dbReference type="ARBA" id="ARBA00009589"/>
    </source>
</evidence>
<dbReference type="PANTHER" id="PTHR35134:SF2">
    <property type="entry name" value="NUCLEOTIDASE YQFW-RELATED"/>
    <property type="match status" value="1"/>
</dbReference>
<gene>
    <name evidence="4" type="ORF">HLB29_01920</name>
</gene>
<dbReference type="Pfam" id="PF06941">
    <property type="entry name" value="NT5C"/>
    <property type="match status" value="1"/>
</dbReference>
<dbReference type="InterPro" id="IPR009206">
    <property type="entry name" value="Nucleotidase_putative"/>
</dbReference>
<name>A0ABR6TJS1_9FIRM</name>
<dbReference type="EMBL" id="JABGBW010000001">
    <property type="protein sequence ID" value="MBC2575439.1"/>
    <property type="molecule type" value="Genomic_DNA"/>
</dbReference>
<dbReference type="Gene3D" id="3.40.50.1000">
    <property type="entry name" value="HAD superfamily/HAD-like"/>
    <property type="match status" value="1"/>
</dbReference>
<dbReference type="SUPFAM" id="SSF56784">
    <property type="entry name" value="HAD-like"/>
    <property type="match status" value="1"/>
</dbReference>
<accession>A0ABR6TJS1</accession>
<proteinExistence type="inferred from homology"/>
<evidence type="ECO:0000313" key="5">
    <source>
        <dbReference type="Proteomes" id="UP000713904"/>
    </source>
</evidence>
<comment type="caution">
    <text evidence="4">The sequence shown here is derived from an EMBL/GenBank/DDBJ whole genome shotgun (WGS) entry which is preliminary data.</text>
</comment>
<dbReference type="InterPro" id="IPR023214">
    <property type="entry name" value="HAD_sf"/>
</dbReference>
<dbReference type="PANTHER" id="PTHR35134">
    <property type="entry name" value="NUCLEOTIDASE YQFW-RELATED"/>
    <property type="match status" value="1"/>
</dbReference>
<protein>
    <recommendedName>
        <fullName evidence="3">Nucleotidase</fullName>
        <ecNumber evidence="3">3.1.3.-</ecNumber>
    </recommendedName>
</protein>
<sequence length="186" mass="21746">MNKICIDIDGTITDPYHFIPYLNKLTGKKITSKEYISTDWNLVYGTEFGWIYNNFDEDFSYIYQEAKLLPGVNETIYKLIENGYEVFFVTARAHTIHEITKKWLVDVGLGDIELYSLGENDEKAYLAKSLNSNIFIEDDPENAKKLLCNDIKVILKNANYNKELSEKNMVRFDNWNEVFSIVQRKL</sequence>
<dbReference type="InterPro" id="IPR010708">
    <property type="entry name" value="5'(3')-deoxyribonucleotidase"/>
</dbReference>